<dbReference type="RefSeq" id="WP_255039613.1">
    <property type="nucleotide sequence ID" value="NZ_RJUF01000194.1"/>
</dbReference>
<accession>A0AAE3KUS8</accession>
<protein>
    <submittedName>
        <fullName evidence="1">Uncharacterized protein</fullName>
    </submittedName>
</protein>
<reference evidence="1 2" key="1">
    <citation type="submission" date="2018-11" db="EMBL/GenBank/DDBJ databases">
        <title>Novel bacteria species description.</title>
        <authorList>
            <person name="Han J.-H."/>
        </authorList>
    </citation>
    <scope>NUCLEOTIDE SEQUENCE [LARGE SCALE GENOMIC DNA]</scope>
    <source>
        <strain evidence="1 2">KCTC23259</strain>
    </source>
</reference>
<organism evidence="1 2">
    <name type="scientific">Lacihabitans soyangensis</name>
    <dbReference type="NCBI Taxonomy" id="869394"/>
    <lineage>
        <taxon>Bacteria</taxon>
        <taxon>Pseudomonadati</taxon>
        <taxon>Bacteroidota</taxon>
        <taxon>Cytophagia</taxon>
        <taxon>Cytophagales</taxon>
        <taxon>Leadbetterellaceae</taxon>
        <taxon>Lacihabitans</taxon>
    </lineage>
</organism>
<sequence length="116" mass="13166">MKKLLTLTFLLAFGQVYCQDFVKKSDGSFEFGEALSFENNLFKLVNEESDTLVYNAEDLAIIHISKEGFVMKNLQLKNAQFKSNKHGTTIVFPENNLKSEQNIAKKKKETPTPSKS</sequence>
<dbReference type="Proteomes" id="UP001204144">
    <property type="component" value="Unassembled WGS sequence"/>
</dbReference>
<comment type="caution">
    <text evidence="1">The sequence shown here is derived from an EMBL/GenBank/DDBJ whole genome shotgun (WGS) entry which is preliminary data.</text>
</comment>
<name>A0AAE3KUS8_9BACT</name>
<dbReference type="AlphaFoldDB" id="A0AAE3KUS8"/>
<evidence type="ECO:0000313" key="2">
    <source>
        <dbReference type="Proteomes" id="UP001204144"/>
    </source>
</evidence>
<proteinExistence type="predicted"/>
<keyword evidence="2" id="KW-1185">Reference proteome</keyword>
<evidence type="ECO:0000313" key="1">
    <source>
        <dbReference type="EMBL" id="MCP9765907.1"/>
    </source>
</evidence>
<dbReference type="EMBL" id="RJUF01000194">
    <property type="protein sequence ID" value="MCP9765907.1"/>
    <property type="molecule type" value="Genomic_DNA"/>
</dbReference>
<gene>
    <name evidence="1" type="ORF">EGI31_23475</name>
</gene>